<dbReference type="Pfam" id="PF01872">
    <property type="entry name" value="RibD_C"/>
    <property type="match status" value="1"/>
</dbReference>
<dbReference type="InterPro" id="IPR024072">
    <property type="entry name" value="DHFR-like_dom_sf"/>
</dbReference>
<comment type="pathway">
    <text evidence="1">Cofactor biosynthesis; riboflavin biosynthesis.</text>
</comment>
<accession>A0A9E9LCF2</accession>
<keyword evidence="2" id="KW-0521">NADP</keyword>
<dbReference type="GO" id="GO:0008703">
    <property type="term" value="F:5-amino-6-(5-phosphoribosylamino)uracil reductase activity"/>
    <property type="evidence" value="ECO:0007669"/>
    <property type="project" value="InterPro"/>
</dbReference>
<dbReference type="PANTHER" id="PTHR38011">
    <property type="entry name" value="DIHYDROFOLATE REDUCTASE FAMILY PROTEIN (AFU_ORTHOLOGUE AFUA_8G06820)"/>
    <property type="match status" value="1"/>
</dbReference>
<dbReference type="Gene3D" id="3.40.430.10">
    <property type="entry name" value="Dihydrofolate Reductase, subunit A"/>
    <property type="match status" value="1"/>
</dbReference>
<proteinExistence type="predicted"/>
<dbReference type="InterPro" id="IPR002734">
    <property type="entry name" value="RibDG_C"/>
</dbReference>
<name>A0A9E9LCF2_9BURK</name>
<dbReference type="InterPro" id="IPR050765">
    <property type="entry name" value="Riboflavin_Biosynth_HTPR"/>
</dbReference>
<evidence type="ECO:0000259" key="4">
    <source>
        <dbReference type="Pfam" id="PF01872"/>
    </source>
</evidence>
<dbReference type="Proteomes" id="UP001164819">
    <property type="component" value="Chromosome"/>
</dbReference>
<sequence>MMSSIDGRLNGDRWSEPFDGKNRDILFAPYYTISERLSPEAHMLGRNTVQIHFCPKTFDHTGLPRAVRPEPYLALSPAPRKLVILDPHGKIFYDTNTIMDSGIIAVLGENVSEAYLTHLRENDISYLFAGADGHDLENAMEQIGTLFNIERIVLEGGGIVNGQFLKHGLIDEFSLMIYPGIDGLAGIHSIVEYTGNDDERPATGQSLELISADKLENGVIWLYYRVHRKTPASR</sequence>
<organism evidence="5">
    <name type="scientific">Oxalobacter aliiformigenes</name>
    <dbReference type="NCBI Taxonomy" id="2946593"/>
    <lineage>
        <taxon>Bacteria</taxon>
        <taxon>Pseudomonadati</taxon>
        <taxon>Pseudomonadota</taxon>
        <taxon>Betaproteobacteria</taxon>
        <taxon>Burkholderiales</taxon>
        <taxon>Oxalobacteraceae</taxon>
        <taxon>Oxalobacter</taxon>
    </lineage>
</organism>
<evidence type="ECO:0000256" key="3">
    <source>
        <dbReference type="ARBA" id="ARBA00023002"/>
    </source>
</evidence>
<keyword evidence="3" id="KW-0560">Oxidoreductase</keyword>
<protein>
    <submittedName>
        <fullName evidence="5">Dihydrofolate reductase family protein</fullName>
    </submittedName>
</protein>
<evidence type="ECO:0000256" key="2">
    <source>
        <dbReference type="ARBA" id="ARBA00022857"/>
    </source>
</evidence>
<reference evidence="5" key="1">
    <citation type="journal article" date="2022" name="Front. Microbiol.">
        <title>New perspectives on an old grouping: The genomic and phenotypic variability of Oxalobacter formigenes and the implications for calcium oxalate stone prevention.</title>
        <authorList>
            <person name="Chmiel J.A."/>
            <person name="Carr C."/>
            <person name="Stuivenberg G.A."/>
            <person name="Venema R."/>
            <person name="Chanyi R.M."/>
            <person name="Al K.F."/>
            <person name="Giguere D."/>
            <person name="Say H."/>
            <person name="Akouris P.P."/>
            <person name="Dominguez Romero S.A."/>
            <person name="Kwong A."/>
            <person name="Tai V."/>
            <person name="Koval S.F."/>
            <person name="Razvi H."/>
            <person name="Bjazevic J."/>
            <person name="Burton J.P."/>
        </authorList>
    </citation>
    <scope>NUCLEOTIDE SEQUENCE</scope>
    <source>
        <strain evidence="5">OxK</strain>
    </source>
</reference>
<evidence type="ECO:0000256" key="1">
    <source>
        <dbReference type="ARBA" id="ARBA00005104"/>
    </source>
</evidence>
<dbReference type="GO" id="GO:0009231">
    <property type="term" value="P:riboflavin biosynthetic process"/>
    <property type="evidence" value="ECO:0007669"/>
    <property type="project" value="InterPro"/>
</dbReference>
<gene>
    <name evidence="5" type="ORF">NB646_05725</name>
</gene>
<dbReference type="PANTHER" id="PTHR38011:SF7">
    <property type="entry name" value="2,5-DIAMINO-6-RIBOSYLAMINO-4(3H)-PYRIMIDINONE 5'-PHOSPHATE REDUCTASE"/>
    <property type="match status" value="1"/>
</dbReference>
<evidence type="ECO:0000313" key="5">
    <source>
        <dbReference type="EMBL" id="WAV90372.1"/>
    </source>
</evidence>
<dbReference type="AlphaFoldDB" id="A0A9E9LCF2"/>
<dbReference type="SUPFAM" id="SSF53597">
    <property type="entry name" value="Dihydrofolate reductase-like"/>
    <property type="match status" value="1"/>
</dbReference>
<dbReference type="EMBL" id="CP098251">
    <property type="protein sequence ID" value="WAV90372.1"/>
    <property type="molecule type" value="Genomic_DNA"/>
</dbReference>
<feature type="domain" description="Bacterial bifunctional deaminase-reductase C-terminal" evidence="4">
    <location>
        <begin position="2"/>
        <end position="219"/>
    </location>
</feature>